<dbReference type="Pfam" id="PF08541">
    <property type="entry name" value="ACP_syn_III_C"/>
    <property type="match status" value="1"/>
</dbReference>
<evidence type="ECO:0000256" key="3">
    <source>
        <dbReference type="ARBA" id="ARBA00022490"/>
    </source>
</evidence>
<comment type="subunit">
    <text evidence="14">Homodimer.</text>
</comment>
<evidence type="ECO:0000313" key="18">
    <source>
        <dbReference type="Proteomes" id="UP000190188"/>
    </source>
</evidence>
<comment type="similarity">
    <text evidence="2 14">Belongs to the thiolase-like superfamily. FabH family.</text>
</comment>
<dbReference type="AlphaFoldDB" id="A0A1T2XL80"/>
<evidence type="ECO:0000256" key="5">
    <source>
        <dbReference type="ARBA" id="ARBA00022679"/>
    </source>
</evidence>
<dbReference type="Pfam" id="PF08545">
    <property type="entry name" value="ACP_syn_III"/>
    <property type="match status" value="1"/>
</dbReference>
<evidence type="ECO:0000313" key="17">
    <source>
        <dbReference type="EMBL" id="OPA80640.1"/>
    </source>
</evidence>
<dbReference type="OrthoDB" id="9815506at2"/>
<proteinExistence type="inferred from homology"/>
<comment type="catalytic activity">
    <reaction evidence="11">
        <text>(2S)-2-methylbutanoyl-CoA + malonyl-[ACP] + H(+) = (4S)-4-methyl-3-oxohexanoyl-[ACP] + CO2 + CoA</text>
        <dbReference type="Rhea" id="RHEA:42276"/>
        <dbReference type="Rhea" id="RHEA-COMP:9623"/>
        <dbReference type="Rhea" id="RHEA-COMP:17148"/>
        <dbReference type="ChEBI" id="CHEBI:15378"/>
        <dbReference type="ChEBI" id="CHEBI:16526"/>
        <dbReference type="ChEBI" id="CHEBI:57287"/>
        <dbReference type="ChEBI" id="CHEBI:78449"/>
        <dbReference type="ChEBI" id="CHEBI:88166"/>
        <dbReference type="ChEBI" id="CHEBI:167462"/>
        <dbReference type="EC" id="2.3.1.300"/>
    </reaction>
    <physiologicalReaction direction="left-to-right" evidence="11">
        <dbReference type="Rhea" id="RHEA:42277"/>
    </physiologicalReaction>
</comment>
<evidence type="ECO:0000256" key="10">
    <source>
        <dbReference type="ARBA" id="ARBA00051096"/>
    </source>
</evidence>
<dbReference type="NCBIfam" id="NF006829">
    <property type="entry name" value="PRK09352.1"/>
    <property type="match status" value="1"/>
</dbReference>
<feature type="active site" evidence="14">
    <location>
        <position position="120"/>
    </location>
</feature>
<feature type="active site" evidence="14">
    <location>
        <position position="257"/>
    </location>
</feature>
<dbReference type="Gene3D" id="3.40.47.10">
    <property type="match status" value="1"/>
</dbReference>
<keyword evidence="4 14" id="KW-0444">Lipid biosynthesis</keyword>
<dbReference type="GO" id="GO:0006633">
    <property type="term" value="P:fatty acid biosynthetic process"/>
    <property type="evidence" value="ECO:0007669"/>
    <property type="project" value="UniProtKB-UniRule"/>
</dbReference>
<dbReference type="EMBL" id="MSZX01000002">
    <property type="protein sequence ID" value="OPA80640.1"/>
    <property type="molecule type" value="Genomic_DNA"/>
</dbReference>
<dbReference type="PANTHER" id="PTHR34069">
    <property type="entry name" value="3-OXOACYL-[ACYL-CARRIER-PROTEIN] SYNTHASE 3"/>
    <property type="match status" value="1"/>
</dbReference>
<dbReference type="PANTHER" id="PTHR34069:SF2">
    <property type="entry name" value="BETA-KETOACYL-[ACYL-CARRIER-PROTEIN] SYNTHASE III"/>
    <property type="match status" value="1"/>
</dbReference>
<dbReference type="CDD" id="cd00830">
    <property type="entry name" value="KAS_III"/>
    <property type="match status" value="1"/>
</dbReference>
<evidence type="ECO:0000256" key="12">
    <source>
        <dbReference type="ARBA" id="ARBA00052467"/>
    </source>
</evidence>
<dbReference type="UniPathway" id="UPA00094"/>
<protein>
    <recommendedName>
        <fullName evidence="14">Beta-ketoacyl-[acyl-carrier-protein] synthase III</fullName>
        <shortName evidence="14">Beta-ketoacyl-ACP synthase III</shortName>
        <shortName evidence="14">KAS III</shortName>
        <ecNumber evidence="14">2.3.1.180</ecNumber>
    </recommendedName>
    <alternativeName>
        <fullName evidence="14">3-oxoacyl-[acyl-carrier-protein] synthase 3</fullName>
    </alternativeName>
    <alternativeName>
        <fullName evidence="14">3-oxoacyl-[acyl-carrier-protein] synthase III</fullName>
    </alternativeName>
</protein>
<comment type="caution">
    <text evidence="17">The sequence shown here is derived from an EMBL/GenBank/DDBJ whole genome shotgun (WGS) entry which is preliminary data.</text>
</comment>
<feature type="active site" evidence="14">
    <location>
        <position position="287"/>
    </location>
</feature>
<keyword evidence="5 14" id="KW-0808">Transferase</keyword>
<keyword evidence="18" id="KW-1185">Reference proteome</keyword>
<dbReference type="InterPro" id="IPR016039">
    <property type="entry name" value="Thiolase-like"/>
</dbReference>
<keyword evidence="9 14" id="KW-0012">Acyltransferase</keyword>
<dbReference type="InterPro" id="IPR013747">
    <property type="entry name" value="ACP_syn_III_C"/>
</dbReference>
<comment type="catalytic activity">
    <reaction evidence="12">
        <text>2-methylpropanoyl-CoA + malonyl-[ACP] + H(+) = 4-methyl-3-oxopentanoyl-[ACP] + CO2 + CoA</text>
        <dbReference type="Rhea" id="RHEA:42268"/>
        <dbReference type="Rhea" id="RHEA-COMP:9623"/>
        <dbReference type="Rhea" id="RHEA-COMP:9940"/>
        <dbReference type="ChEBI" id="CHEBI:15378"/>
        <dbReference type="ChEBI" id="CHEBI:16526"/>
        <dbReference type="ChEBI" id="CHEBI:57287"/>
        <dbReference type="ChEBI" id="CHEBI:57338"/>
        <dbReference type="ChEBI" id="CHEBI:78449"/>
        <dbReference type="ChEBI" id="CHEBI:78820"/>
        <dbReference type="EC" id="2.3.1.300"/>
    </reaction>
    <physiologicalReaction direction="left-to-right" evidence="12">
        <dbReference type="Rhea" id="RHEA:42269"/>
    </physiologicalReaction>
</comment>
<keyword evidence="6 14" id="KW-0276">Fatty acid metabolism</keyword>
<feature type="domain" description="Beta-ketoacyl-[acyl-carrier-protein] synthase III N-terminal" evidence="16">
    <location>
        <begin position="114"/>
        <end position="192"/>
    </location>
</feature>
<evidence type="ECO:0000256" key="11">
    <source>
        <dbReference type="ARBA" id="ARBA00052407"/>
    </source>
</evidence>
<name>A0A1T2XL80_9BACL</name>
<keyword evidence="14" id="KW-0511">Multifunctional enzyme</keyword>
<keyword evidence="3 14" id="KW-0963">Cytoplasm</keyword>
<evidence type="ECO:0000256" key="1">
    <source>
        <dbReference type="ARBA" id="ARBA00005194"/>
    </source>
</evidence>
<evidence type="ECO:0000256" key="6">
    <source>
        <dbReference type="ARBA" id="ARBA00022832"/>
    </source>
</evidence>
<evidence type="ECO:0000256" key="7">
    <source>
        <dbReference type="ARBA" id="ARBA00023098"/>
    </source>
</evidence>
<comment type="catalytic activity">
    <reaction evidence="13">
        <text>3-methylbutanoyl-CoA + malonyl-[ACP] + H(+) = 5-methyl-3-oxohexanoyl-[ACP] + CO2 + CoA</text>
        <dbReference type="Rhea" id="RHEA:42272"/>
        <dbReference type="Rhea" id="RHEA-COMP:9623"/>
        <dbReference type="Rhea" id="RHEA-COMP:9941"/>
        <dbReference type="ChEBI" id="CHEBI:15378"/>
        <dbReference type="ChEBI" id="CHEBI:16526"/>
        <dbReference type="ChEBI" id="CHEBI:57287"/>
        <dbReference type="ChEBI" id="CHEBI:57345"/>
        <dbReference type="ChEBI" id="CHEBI:78449"/>
        <dbReference type="ChEBI" id="CHEBI:78822"/>
        <dbReference type="EC" id="2.3.1.300"/>
    </reaction>
    <physiologicalReaction direction="left-to-right" evidence="13">
        <dbReference type="Rhea" id="RHEA:42273"/>
    </physiologicalReaction>
</comment>
<evidence type="ECO:0000256" key="9">
    <source>
        <dbReference type="ARBA" id="ARBA00023315"/>
    </source>
</evidence>
<comment type="pathway">
    <text evidence="1 14">Lipid metabolism; fatty acid biosynthesis.</text>
</comment>
<keyword evidence="8 14" id="KW-0275">Fatty acid biosynthesis</keyword>
<feature type="region of interest" description="ACP-binding" evidence="14">
    <location>
        <begin position="258"/>
        <end position="262"/>
    </location>
</feature>
<dbReference type="HAMAP" id="MF_01815">
    <property type="entry name" value="FabH"/>
    <property type="match status" value="1"/>
</dbReference>
<accession>A0A1T2XL80</accession>
<dbReference type="GO" id="GO:0044550">
    <property type="term" value="P:secondary metabolite biosynthetic process"/>
    <property type="evidence" value="ECO:0007669"/>
    <property type="project" value="TreeGrafter"/>
</dbReference>
<dbReference type="NCBIfam" id="TIGR00747">
    <property type="entry name" value="fabH"/>
    <property type="match status" value="1"/>
</dbReference>
<dbReference type="InterPro" id="IPR013751">
    <property type="entry name" value="ACP_syn_III_N"/>
</dbReference>
<evidence type="ECO:0000256" key="4">
    <source>
        <dbReference type="ARBA" id="ARBA00022516"/>
    </source>
</evidence>
<evidence type="ECO:0000256" key="2">
    <source>
        <dbReference type="ARBA" id="ARBA00008642"/>
    </source>
</evidence>
<evidence type="ECO:0000259" key="16">
    <source>
        <dbReference type="Pfam" id="PF08545"/>
    </source>
</evidence>
<organism evidence="17 18">
    <name type="scientific">Paenibacillus selenitireducens</name>
    <dbReference type="NCBI Taxonomy" id="1324314"/>
    <lineage>
        <taxon>Bacteria</taxon>
        <taxon>Bacillati</taxon>
        <taxon>Bacillota</taxon>
        <taxon>Bacilli</taxon>
        <taxon>Bacillales</taxon>
        <taxon>Paenibacillaceae</taxon>
        <taxon>Paenibacillus</taxon>
    </lineage>
</organism>
<evidence type="ECO:0000256" key="8">
    <source>
        <dbReference type="ARBA" id="ARBA00023160"/>
    </source>
</evidence>
<dbReference type="InterPro" id="IPR004655">
    <property type="entry name" value="FabH"/>
</dbReference>
<dbReference type="GO" id="GO:0004315">
    <property type="term" value="F:3-oxoacyl-[acyl-carrier-protein] synthase activity"/>
    <property type="evidence" value="ECO:0007669"/>
    <property type="project" value="InterPro"/>
</dbReference>
<comment type="catalytic activity">
    <reaction evidence="10">
        <text>malonyl-[ACP] + acetyl-CoA + H(+) = 3-oxobutanoyl-[ACP] + CO2 + CoA</text>
        <dbReference type="Rhea" id="RHEA:12080"/>
        <dbReference type="Rhea" id="RHEA-COMP:9623"/>
        <dbReference type="Rhea" id="RHEA-COMP:9625"/>
        <dbReference type="ChEBI" id="CHEBI:15378"/>
        <dbReference type="ChEBI" id="CHEBI:16526"/>
        <dbReference type="ChEBI" id="CHEBI:57287"/>
        <dbReference type="ChEBI" id="CHEBI:57288"/>
        <dbReference type="ChEBI" id="CHEBI:78449"/>
        <dbReference type="ChEBI" id="CHEBI:78450"/>
        <dbReference type="EC" id="2.3.1.180"/>
    </reaction>
    <physiologicalReaction direction="left-to-right" evidence="10">
        <dbReference type="Rhea" id="RHEA:12081"/>
    </physiologicalReaction>
</comment>
<gene>
    <name evidence="14" type="primary">fabH</name>
    <name evidence="17" type="ORF">BVG16_06550</name>
</gene>
<dbReference type="EC" id="2.3.1.180" evidence="14"/>
<dbReference type="FunFam" id="3.40.47.10:FF:000004">
    <property type="entry name" value="3-oxoacyl-[acyl-carrier-protein] synthase 3"/>
    <property type="match status" value="1"/>
</dbReference>
<reference evidence="17 18" key="1">
    <citation type="submission" date="2017-01" db="EMBL/GenBank/DDBJ databases">
        <title>Genome analysis of Paenibacillus selenitrireducens ES3-24.</title>
        <authorList>
            <person name="Xu D."/>
            <person name="Yao R."/>
            <person name="Zheng S."/>
        </authorList>
    </citation>
    <scope>NUCLEOTIDE SEQUENCE [LARGE SCALE GENOMIC DNA]</scope>
    <source>
        <strain evidence="17 18">ES3-24</strain>
    </source>
</reference>
<dbReference type="SUPFAM" id="SSF53901">
    <property type="entry name" value="Thiolase-like"/>
    <property type="match status" value="1"/>
</dbReference>
<sequence length="331" mass="35819">MLSDRNRVAGARITGIGSYVPEQILTNYDLEKMVDTNDEWIVQRTGIRERRVVAEGQYTSDMCIEAVHNMLAHYPVMLEDVDMILVATNTPDLPFPSVASIVQARFGIPATGTLDLNATCAGFSYALHLANGMISAGLHQKILVFGADTLTRVTDYTDRSTCILFGDGAGVVMVEKDPEQGAFITATLGTDGLGGTHVYRSGSRTELHGATLAGDGKIVQNGREVYRFAVSTVPKGIQTLLDQAGWDVEQVDWFIPHSANLRIIESICEKSGIPIEKALYSLEYYGNTSAASIPLAMHLGVTSGKVQPGDHMLLFGFGGGLTYAGLLLRWM</sequence>
<dbReference type="RefSeq" id="WP_078497979.1">
    <property type="nucleotide sequence ID" value="NZ_MSZX01000002.1"/>
</dbReference>
<evidence type="ECO:0000256" key="13">
    <source>
        <dbReference type="ARBA" id="ARBA00052985"/>
    </source>
</evidence>
<dbReference type="Proteomes" id="UP000190188">
    <property type="component" value="Unassembled WGS sequence"/>
</dbReference>
<comment type="subcellular location">
    <subcellularLocation>
        <location evidence="14">Cytoplasm</location>
    </subcellularLocation>
</comment>
<evidence type="ECO:0000256" key="14">
    <source>
        <dbReference type="HAMAP-Rule" id="MF_01815"/>
    </source>
</evidence>
<evidence type="ECO:0000259" key="15">
    <source>
        <dbReference type="Pfam" id="PF08541"/>
    </source>
</evidence>
<dbReference type="GO" id="GO:0005737">
    <property type="term" value="C:cytoplasm"/>
    <property type="evidence" value="ECO:0007669"/>
    <property type="project" value="UniProtKB-SubCell"/>
</dbReference>
<dbReference type="STRING" id="1324314.BVG16_06550"/>
<dbReference type="GO" id="GO:0033818">
    <property type="term" value="F:beta-ketoacyl-acyl-carrier-protein synthase III activity"/>
    <property type="evidence" value="ECO:0007669"/>
    <property type="project" value="UniProtKB-UniRule"/>
</dbReference>
<comment type="domain">
    <text evidence="14">The last Arg residue of the ACP-binding site is essential for the weak association between ACP/AcpP and FabH.</text>
</comment>
<keyword evidence="7 14" id="KW-0443">Lipid metabolism</keyword>
<comment type="function">
    <text evidence="14">Catalyzes the condensation reaction of fatty acid synthesis by the addition to an acyl acceptor of two carbons from malonyl-ACP. Catalyzes the first condensation reaction which initiates fatty acid synthesis and may therefore play a role in governing the total rate of fatty acid production. Possesses both acetoacetyl-ACP synthase and acetyl transacylase activities. Its substrate specificity determines the biosynthesis of branched-chain and/or straight-chain of fatty acids.</text>
</comment>
<feature type="domain" description="Beta-ketoacyl-[acyl-carrier-protein] synthase III C-terminal" evidence="15">
    <location>
        <begin position="241"/>
        <end position="330"/>
    </location>
</feature>